<reference evidence="1" key="1">
    <citation type="journal article" date="2015" name="Nature">
        <title>Complex archaea that bridge the gap between prokaryotes and eukaryotes.</title>
        <authorList>
            <person name="Spang A."/>
            <person name="Saw J.H."/>
            <person name="Jorgensen S.L."/>
            <person name="Zaremba-Niedzwiedzka K."/>
            <person name="Martijn J."/>
            <person name="Lind A.E."/>
            <person name="van Eijk R."/>
            <person name="Schleper C."/>
            <person name="Guy L."/>
            <person name="Ettema T.J."/>
        </authorList>
    </citation>
    <scope>NUCLEOTIDE SEQUENCE</scope>
</reference>
<dbReference type="AlphaFoldDB" id="A0A0F9DCY8"/>
<gene>
    <name evidence="1" type="ORF">LCGC14_2214620</name>
</gene>
<sequence>MKNKYLLIASFIVLSVFLGGFMSIPSVNAYVGTYEKRTNPSNPFVFTTDILYYNASFGVTEIEEMFHQVFLFEEVFYLIYISSGILYGGDYDMMKIHLGSL</sequence>
<comment type="caution">
    <text evidence="1">The sequence shown here is derived from an EMBL/GenBank/DDBJ whole genome shotgun (WGS) entry which is preliminary data.</text>
</comment>
<accession>A0A0F9DCY8</accession>
<evidence type="ECO:0000313" key="1">
    <source>
        <dbReference type="EMBL" id="KKL59514.1"/>
    </source>
</evidence>
<dbReference type="EMBL" id="LAZR01029459">
    <property type="protein sequence ID" value="KKL59514.1"/>
    <property type="molecule type" value="Genomic_DNA"/>
</dbReference>
<proteinExistence type="predicted"/>
<name>A0A0F9DCY8_9ZZZZ</name>
<organism evidence="1">
    <name type="scientific">marine sediment metagenome</name>
    <dbReference type="NCBI Taxonomy" id="412755"/>
    <lineage>
        <taxon>unclassified sequences</taxon>
        <taxon>metagenomes</taxon>
        <taxon>ecological metagenomes</taxon>
    </lineage>
</organism>
<protein>
    <submittedName>
        <fullName evidence="1">Uncharacterized protein</fullName>
    </submittedName>
</protein>